<name>A0A939M8Y2_9BRAD</name>
<evidence type="ECO:0000313" key="3">
    <source>
        <dbReference type="Proteomes" id="UP000664702"/>
    </source>
</evidence>
<organism evidence="1">
    <name type="scientific">Bradyrhizobium barranii subsp. barranii</name>
    <dbReference type="NCBI Taxonomy" id="2823807"/>
    <lineage>
        <taxon>Bacteria</taxon>
        <taxon>Pseudomonadati</taxon>
        <taxon>Pseudomonadota</taxon>
        <taxon>Alphaproteobacteria</taxon>
        <taxon>Hyphomicrobiales</taxon>
        <taxon>Nitrobacteraceae</taxon>
        <taxon>Bradyrhizobium</taxon>
        <taxon>Bradyrhizobium barranii</taxon>
    </lineage>
</organism>
<dbReference type="EMBL" id="CP086136">
    <property type="protein sequence ID" value="UEM08591.1"/>
    <property type="molecule type" value="Genomic_DNA"/>
</dbReference>
<accession>A0A939M8Y2</accession>
<dbReference type="EMBL" id="JAGEMI010000001">
    <property type="protein sequence ID" value="MBO1864958.1"/>
    <property type="molecule type" value="Genomic_DNA"/>
</dbReference>
<dbReference type="RefSeq" id="WP_208086923.1">
    <property type="nucleotide sequence ID" value="NZ_CP086136.1"/>
</dbReference>
<proteinExistence type="predicted"/>
<protein>
    <submittedName>
        <fullName evidence="1">Uncharacterized protein</fullName>
    </submittedName>
</protein>
<evidence type="ECO:0000313" key="2">
    <source>
        <dbReference type="EMBL" id="UEM08591.1"/>
    </source>
</evidence>
<reference evidence="2 3" key="2">
    <citation type="journal article" date="2022" name="Int. J. Syst. Evol. Microbiol.">
        <title>Strains of Bradyrhizobium barranii sp. nov. associated with legumes native to Canada are symbionts of soybeans and belong to different subspecies (subsp. barranii subsp. nov. and subsp. apii subsp. nov.) and symbiovars (sv. glycinearum and sv. septentrionale).</title>
        <authorList>
            <person name="Bromfield E.S.P."/>
            <person name="Cloutier S."/>
            <person name="Wasai-Hara S."/>
            <person name="Minamisawa K."/>
        </authorList>
    </citation>
    <scope>NUCLEOTIDE SEQUENCE [LARGE SCALE GENOMIC DNA]</scope>
    <source>
        <strain evidence="2 3">144S4</strain>
    </source>
</reference>
<dbReference type="AlphaFoldDB" id="A0A939M8Y2"/>
<evidence type="ECO:0000313" key="1">
    <source>
        <dbReference type="EMBL" id="MBO1864958.1"/>
    </source>
</evidence>
<dbReference type="KEGG" id="bban:J4G43_027935"/>
<dbReference type="Proteomes" id="UP000664702">
    <property type="component" value="Chromosome"/>
</dbReference>
<sequence>MSFRSILRKLRILSPFDIEEVDQAEAENVLRDHGAAMDRIKAMPAGVREAQGKLKESIAYSRSSSETANNPDVLAGLVHDMKSMGTAERRGRVR</sequence>
<reference evidence="1" key="1">
    <citation type="submission" date="2021-03" db="EMBL/GenBank/DDBJ databases">
        <title>Whole Genome Sequence of Bradyrhizobium sp. Strain 144S4.</title>
        <authorList>
            <person name="Bromfield E.S.P."/>
            <person name="Cloutier S."/>
        </authorList>
    </citation>
    <scope>NUCLEOTIDE SEQUENCE [LARGE SCALE GENOMIC DNA]</scope>
    <source>
        <strain evidence="1">144S4</strain>
    </source>
</reference>
<gene>
    <name evidence="2" type="ORF">J4G43_027935</name>
    <name evidence="1" type="ORF">J4G43_29925</name>
</gene>